<dbReference type="Proteomes" id="UP000218083">
    <property type="component" value="Unassembled WGS sequence"/>
</dbReference>
<protein>
    <submittedName>
        <fullName evidence="1">Uncharacterized protein</fullName>
    </submittedName>
</protein>
<dbReference type="EMBL" id="NSKC01000010">
    <property type="protein sequence ID" value="PAU81518.1"/>
    <property type="molecule type" value="Genomic_DNA"/>
</dbReference>
<accession>A0A2A2F978</accession>
<proteinExistence type="predicted"/>
<evidence type="ECO:0000313" key="2">
    <source>
        <dbReference type="Proteomes" id="UP000218083"/>
    </source>
</evidence>
<organism evidence="1 2">
    <name type="scientific">Halorubrum salipaludis</name>
    <dbReference type="NCBI Taxonomy" id="2032630"/>
    <lineage>
        <taxon>Archaea</taxon>
        <taxon>Methanobacteriati</taxon>
        <taxon>Methanobacteriota</taxon>
        <taxon>Stenosarchaea group</taxon>
        <taxon>Halobacteria</taxon>
        <taxon>Halobacteriales</taxon>
        <taxon>Haloferacaceae</taxon>
        <taxon>Halorubrum</taxon>
    </lineage>
</organism>
<dbReference type="AlphaFoldDB" id="A0A2A2F978"/>
<name>A0A2A2F978_9EURY</name>
<evidence type="ECO:0000313" key="1">
    <source>
        <dbReference type="EMBL" id="PAU81518.1"/>
    </source>
</evidence>
<gene>
    <name evidence="1" type="ORF">CK500_14580</name>
</gene>
<keyword evidence="2" id="KW-1185">Reference proteome</keyword>
<reference evidence="1 2" key="1">
    <citation type="submission" date="2017-08" db="EMBL/GenBank/DDBJ databases">
        <title>The strain WRN001 was isolated from Binhai saline alkaline soil, Tianjin, China.</title>
        <authorList>
            <person name="Liu D."/>
            <person name="Zhang G."/>
        </authorList>
    </citation>
    <scope>NUCLEOTIDE SEQUENCE [LARGE SCALE GENOMIC DNA]</scope>
    <source>
        <strain evidence="1 2">WN019</strain>
    </source>
</reference>
<comment type="caution">
    <text evidence="1">The sequence shown here is derived from an EMBL/GenBank/DDBJ whole genome shotgun (WGS) entry which is preliminary data.</text>
</comment>
<sequence>MLVGIRSWRWPDFPIAIGTLSEIYLVLPPVLVLIGAVSITVTTALFALELVRMVVGGSMSLKFDGMAKVFEMEFNRS</sequence>